<dbReference type="KEGG" id="pbro:HOP40_17185"/>
<reference evidence="4 5" key="1">
    <citation type="submission" date="2020-05" db="EMBL/GenBank/DDBJ databases">
        <authorList>
            <person name="Mo P."/>
        </authorList>
    </citation>
    <scope>NUCLEOTIDE SEQUENCE [LARGE SCALE GENOMIC DNA]</scope>
    <source>
        <strain evidence="4 5">Gen01</strain>
    </source>
</reference>
<name>A0A6M6JIQ0_9PSEU</name>
<dbReference type="InterPro" id="IPR042070">
    <property type="entry name" value="PucR_C-HTH_sf"/>
</dbReference>
<dbReference type="AlphaFoldDB" id="A0A6M6JIQ0"/>
<dbReference type="InterPro" id="IPR041522">
    <property type="entry name" value="CdaR_GGDEF"/>
</dbReference>
<gene>
    <name evidence="4" type="ORF">HOP40_17185</name>
</gene>
<accession>A0A6M6JIQ0</accession>
<organism evidence="4 5">
    <name type="scientific">Pseudonocardia broussonetiae</name>
    <dbReference type="NCBI Taxonomy" id="2736640"/>
    <lineage>
        <taxon>Bacteria</taxon>
        <taxon>Bacillati</taxon>
        <taxon>Actinomycetota</taxon>
        <taxon>Actinomycetes</taxon>
        <taxon>Pseudonocardiales</taxon>
        <taxon>Pseudonocardiaceae</taxon>
        <taxon>Pseudonocardia</taxon>
    </lineage>
</organism>
<sequence length="342" mass="34580">MEGLLLRLSAVDADAEAAVRVIAWFDALVERGATLPALVRATAALAECPAALVRPAEPVLRSGPDGRPVAEAAASGEVALPGGGSVRLERDGPPGPFDELVLERFALSARLLGAVPAAPHLADPALVELVLSGREAEEDRSRALHLLGLEPGRPLRVAALEPGADLRALATGTGHAVRAAEVGGVVAALLQARGGTGTVDALRAALDGGPRGGLGGAVAALDAGTSWRQARLALRFADAPGELVDHDALGAPALLAEVPSAVLAAHPDVVALAALPALDLATLDAFCRTGSLRGAAAALHLHHSSVAGRLAHVQAAVGWTLDDPAGRFRARCALLAHRLARA</sequence>
<evidence type="ECO:0000313" key="4">
    <source>
        <dbReference type="EMBL" id="QJY47326.1"/>
    </source>
</evidence>
<dbReference type="RefSeq" id="WP_172159805.1">
    <property type="nucleotide sequence ID" value="NZ_CP053564.1"/>
</dbReference>
<dbReference type="Proteomes" id="UP000505377">
    <property type="component" value="Chromosome"/>
</dbReference>
<dbReference type="Pfam" id="PF17853">
    <property type="entry name" value="GGDEF_2"/>
    <property type="match status" value="1"/>
</dbReference>
<dbReference type="InterPro" id="IPR025736">
    <property type="entry name" value="PucR_C-HTH_dom"/>
</dbReference>
<comment type="similarity">
    <text evidence="1">Belongs to the CdaR family.</text>
</comment>
<keyword evidence="5" id="KW-1185">Reference proteome</keyword>
<dbReference type="Gene3D" id="1.10.10.2840">
    <property type="entry name" value="PucR C-terminal helix-turn-helix domain"/>
    <property type="match status" value="1"/>
</dbReference>
<protein>
    <submittedName>
        <fullName evidence="4">Helix-turn-helix domain-containing protein</fullName>
    </submittedName>
</protein>
<evidence type="ECO:0000259" key="2">
    <source>
        <dbReference type="Pfam" id="PF13556"/>
    </source>
</evidence>
<evidence type="ECO:0000256" key="1">
    <source>
        <dbReference type="ARBA" id="ARBA00006754"/>
    </source>
</evidence>
<proteinExistence type="inferred from homology"/>
<dbReference type="Pfam" id="PF13556">
    <property type="entry name" value="HTH_30"/>
    <property type="match status" value="1"/>
</dbReference>
<evidence type="ECO:0000313" key="5">
    <source>
        <dbReference type="Proteomes" id="UP000505377"/>
    </source>
</evidence>
<dbReference type="EMBL" id="CP053564">
    <property type="protein sequence ID" value="QJY47326.1"/>
    <property type="molecule type" value="Genomic_DNA"/>
</dbReference>
<evidence type="ECO:0000259" key="3">
    <source>
        <dbReference type="Pfam" id="PF17853"/>
    </source>
</evidence>
<feature type="domain" description="PucR C-terminal helix-turn-helix" evidence="2">
    <location>
        <begin position="280"/>
        <end position="336"/>
    </location>
</feature>
<feature type="domain" description="CdaR GGDEF-like" evidence="3">
    <location>
        <begin position="133"/>
        <end position="235"/>
    </location>
</feature>